<feature type="transmembrane region" description="Helical" evidence="2">
    <location>
        <begin position="158"/>
        <end position="178"/>
    </location>
</feature>
<sequence>MVRRIRAAAARPGDRAAAGAGEEALNEFHRRHYAAVLAHARDCCRSAQAAADLTKEAINSVLHSPGPGEGPDGAWRDTLLAAVRHTADAWHRTSRNTELRDDFASRPSGRPGQGPGPSGAAPQSSAAGEPTAPVPPVAPDPSAAPHSARGSRFSPARLTLLAVAVSVLAGVAIAVGPLSGPEGQDTSATGPGRSGLSSAPDEDGSPTDSPKGSASASRSASGTPSTHPTKASKRPSSRPSSPAPSSPSASRGNKGNKGNKGKPSPAHTTALVARPWSSNASSFAPARLNSSIDGHALTIQGTGYPQGLGAHANSEITYDLGGTCSALKVDVGLDDEVGANGSVVFQVYRDGTKVADSGLMTVDQPAQHLTADLTGGTQLRLVVTDGGNGNDSDHADWGNPVLTCR</sequence>
<keyword evidence="2" id="KW-0812">Transmembrane</keyword>
<dbReference type="SUPFAM" id="SSF49785">
    <property type="entry name" value="Galactose-binding domain-like"/>
    <property type="match status" value="1"/>
</dbReference>
<feature type="compositionally biased region" description="Basic and acidic residues" evidence="1">
    <location>
        <begin position="91"/>
        <end position="104"/>
    </location>
</feature>
<organism evidence="4 5">
    <name type="scientific">Streptomyces nigrescens</name>
    <dbReference type="NCBI Taxonomy" id="1920"/>
    <lineage>
        <taxon>Bacteria</taxon>
        <taxon>Bacillati</taxon>
        <taxon>Actinomycetota</taxon>
        <taxon>Actinomycetes</taxon>
        <taxon>Kitasatosporales</taxon>
        <taxon>Streptomycetaceae</taxon>
        <taxon>Streptomyces</taxon>
    </lineage>
</organism>
<dbReference type="GeneID" id="301331242"/>
<dbReference type="Gene3D" id="2.60.120.1060">
    <property type="entry name" value="NPCBM/NEW2 domain"/>
    <property type="match status" value="1"/>
</dbReference>
<dbReference type="Proteomes" id="UP001210169">
    <property type="component" value="Chromosome"/>
</dbReference>
<keyword evidence="2" id="KW-1133">Transmembrane helix</keyword>
<evidence type="ECO:0000256" key="1">
    <source>
        <dbReference type="SAM" id="MobiDB-lite"/>
    </source>
</evidence>
<dbReference type="InterPro" id="IPR008979">
    <property type="entry name" value="Galactose-bd-like_sf"/>
</dbReference>
<feature type="compositionally biased region" description="Low complexity" evidence="1">
    <location>
        <begin position="209"/>
        <end position="226"/>
    </location>
</feature>
<dbReference type="InterPro" id="IPR038637">
    <property type="entry name" value="NPCBM_sf"/>
</dbReference>
<feature type="compositionally biased region" description="Low complexity" evidence="1">
    <location>
        <begin position="118"/>
        <end position="131"/>
    </location>
</feature>
<feature type="region of interest" description="Disordered" evidence="1">
    <location>
        <begin position="176"/>
        <end position="267"/>
    </location>
</feature>
<dbReference type="Pfam" id="PF08305">
    <property type="entry name" value="NPCBM"/>
    <property type="match status" value="1"/>
</dbReference>
<proteinExistence type="predicted"/>
<evidence type="ECO:0000259" key="3">
    <source>
        <dbReference type="SMART" id="SM00776"/>
    </source>
</evidence>
<dbReference type="RefSeq" id="WP_277411051.1">
    <property type="nucleotide sequence ID" value="NZ_CP114203.1"/>
</dbReference>
<evidence type="ECO:0000256" key="2">
    <source>
        <dbReference type="SAM" id="Phobius"/>
    </source>
</evidence>
<keyword evidence="5" id="KW-1185">Reference proteome</keyword>
<keyword evidence="2" id="KW-0472">Membrane</keyword>
<gene>
    <name evidence="4" type="ORF">STRNI_002057</name>
</gene>
<dbReference type="InterPro" id="IPR013222">
    <property type="entry name" value="Glyco_hyd_98_carb-bd"/>
</dbReference>
<dbReference type="SMART" id="SM00776">
    <property type="entry name" value="NPCBM"/>
    <property type="match status" value="1"/>
</dbReference>
<name>A0ABY7IZX2_STRNI</name>
<feature type="region of interest" description="Disordered" evidence="1">
    <location>
        <begin position="91"/>
        <end position="150"/>
    </location>
</feature>
<dbReference type="Gene3D" id="1.10.1740.10">
    <property type="match status" value="1"/>
</dbReference>
<evidence type="ECO:0000313" key="5">
    <source>
        <dbReference type="Proteomes" id="UP001210169"/>
    </source>
</evidence>
<accession>A0ABY7IZX2</accession>
<evidence type="ECO:0000313" key="4">
    <source>
        <dbReference type="EMBL" id="WAU03858.1"/>
    </source>
</evidence>
<dbReference type="EMBL" id="CP114203">
    <property type="protein sequence ID" value="WAU03858.1"/>
    <property type="molecule type" value="Genomic_DNA"/>
</dbReference>
<reference evidence="4 5" key="1">
    <citation type="submission" date="2022-12" db="EMBL/GenBank/DDBJ databases">
        <authorList>
            <person name="Ruckert C."/>
            <person name="Busche T."/>
            <person name="Kalinowski J."/>
            <person name="Wittmann C."/>
        </authorList>
    </citation>
    <scope>NUCLEOTIDE SEQUENCE [LARGE SCALE GENOMIC DNA]</scope>
    <source>
        <strain evidence="4 5">DSM 40276</strain>
    </source>
</reference>
<feature type="domain" description="Glycosyl hydrolase family 98 putative carbohydrate-binding module" evidence="3">
    <location>
        <begin position="265"/>
        <end position="404"/>
    </location>
</feature>
<protein>
    <submittedName>
        <fullName evidence="4">NPCBM/NEW2 domain-containing protein</fullName>
    </submittedName>
</protein>